<dbReference type="OMA" id="RANFFAK"/>
<name>A0A7N2L3Y0_QUELO</name>
<dbReference type="Pfam" id="PF25019">
    <property type="entry name" value="LRR_R13L1-DRL21"/>
    <property type="match status" value="1"/>
</dbReference>
<dbReference type="InterPro" id="IPR032675">
    <property type="entry name" value="LRR_dom_sf"/>
</dbReference>
<evidence type="ECO:0000256" key="3">
    <source>
        <dbReference type="ARBA" id="ARBA00022821"/>
    </source>
</evidence>
<dbReference type="Gene3D" id="3.80.10.10">
    <property type="entry name" value="Ribonuclease Inhibitor"/>
    <property type="match status" value="2"/>
</dbReference>
<keyword evidence="3" id="KW-0611">Plant defense</keyword>
<reference evidence="7" key="2">
    <citation type="submission" date="2021-01" db="UniProtKB">
        <authorList>
            <consortium name="EnsemblPlants"/>
        </authorList>
    </citation>
    <scope>IDENTIFICATION</scope>
</reference>
<reference evidence="7 8" key="1">
    <citation type="journal article" date="2016" name="G3 (Bethesda)">
        <title>First Draft Assembly and Annotation of the Genome of a California Endemic Oak Quercus lobata Nee (Fagaceae).</title>
        <authorList>
            <person name="Sork V.L."/>
            <person name="Fitz-Gibbon S.T."/>
            <person name="Puiu D."/>
            <person name="Crepeau M."/>
            <person name="Gugger P.F."/>
            <person name="Sherman R."/>
            <person name="Stevens K."/>
            <person name="Langley C.H."/>
            <person name="Pellegrini M."/>
            <person name="Salzberg S.L."/>
        </authorList>
    </citation>
    <scope>NUCLEOTIDE SEQUENCE [LARGE SCALE GENOMIC DNA]</scope>
    <source>
        <strain evidence="7 8">cv. SW786</strain>
    </source>
</reference>
<evidence type="ECO:0000256" key="2">
    <source>
        <dbReference type="ARBA" id="ARBA00022737"/>
    </source>
</evidence>
<dbReference type="Proteomes" id="UP000594261">
    <property type="component" value="Chromosome 3"/>
</dbReference>
<dbReference type="InterPro" id="IPR058922">
    <property type="entry name" value="WHD_DRP"/>
</dbReference>
<dbReference type="GO" id="GO:0043531">
    <property type="term" value="F:ADP binding"/>
    <property type="evidence" value="ECO:0007669"/>
    <property type="project" value="InterPro"/>
</dbReference>
<dbReference type="SUPFAM" id="SSF52058">
    <property type="entry name" value="L domain-like"/>
    <property type="match status" value="1"/>
</dbReference>
<evidence type="ECO:0008006" key="9">
    <source>
        <dbReference type="Google" id="ProtNLM"/>
    </source>
</evidence>
<dbReference type="SUPFAM" id="SSF52540">
    <property type="entry name" value="P-loop containing nucleoside triphosphate hydrolases"/>
    <property type="match status" value="1"/>
</dbReference>
<dbReference type="InParanoid" id="A0A7N2L3Y0"/>
<dbReference type="Gene3D" id="3.40.50.300">
    <property type="entry name" value="P-loop containing nucleotide triphosphate hydrolases"/>
    <property type="match status" value="1"/>
</dbReference>
<feature type="domain" description="Disease resistance protein winged helix" evidence="5">
    <location>
        <begin position="271"/>
        <end position="325"/>
    </location>
</feature>
<evidence type="ECO:0000259" key="5">
    <source>
        <dbReference type="Pfam" id="PF23559"/>
    </source>
</evidence>
<keyword evidence="8" id="KW-1185">Reference proteome</keyword>
<evidence type="ECO:0000313" key="8">
    <source>
        <dbReference type="Proteomes" id="UP000594261"/>
    </source>
</evidence>
<dbReference type="PRINTS" id="PR00364">
    <property type="entry name" value="DISEASERSIST"/>
</dbReference>
<evidence type="ECO:0000256" key="1">
    <source>
        <dbReference type="ARBA" id="ARBA00022614"/>
    </source>
</evidence>
<dbReference type="InterPro" id="IPR042197">
    <property type="entry name" value="Apaf_helical"/>
</dbReference>
<keyword evidence="2" id="KW-0677">Repeat</keyword>
<dbReference type="EMBL" id="LRBV02000003">
    <property type="status" value="NOT_ANNOTATED_CDS"/>
    <property type="molecule type" value="Genomic_DNA"/>
</dbReference>
<dbReference type="InterPro" id="IPR027417">
    <property type="entry name" value="P-loop_NTPase"/>
</dbReference>
<sequence length="874" mass="99752">MKWQIRNNFQFVEVPSQVRAVTREKDQTHSFISEEEVIGREEDKKNLIDLLLNYDVEENVSFISVVGIRGIGKTNLAQYDEKVKTYFELHMWVYVSDVFDVKTIAEKIIGCATGRKPKNLEMDQLQIKLREILNQKKYLLFLDDVWNENVEGWCNLKKISLGGFKGSKVMITTRIKLVAEITSTVSPIFLEGLSENKSWSLLKQMAFKKGQETIDLKLKAIGMDIVQKSCGVPLAIKTVGRILYFKETEDEWSYIKDKELLDVTQGENDSAQGFIQSSNERLRLEDVANEYFMNLLWRSFFQKASEDRFGNIVSFKIHDLILDLAQSISNIECTLVDSNAENVNKNVRHLSIPFEKVFEKNLSLLFKAKKVRTFILTFTSWIDLGKEKLALQKLTIKILHKSLYKAQGREELARQKSTLKIPFSSFGGLHALDLHGLSIVALPHSIDKLVYLKYLDLSKNKIKVLPGSIIRLLNLQMLNLSDCIWLKELPENIPKLANLRCLEINGCHSLTHMPPGLGQLTSLQVLPLFIMTQEPEADFFSKYCSGLAELLIVKEKPRANFFAKHCGSLAELNKLNNLRGELCIILNLARVKNAASEAKAANLKDKQHLRRLKLQWDRQKAKKGKDVEDVRNDENLMKGLRPHPNLKNLYVEWYKGVRFPSWLASLTNLVELEISNSKCNHLPPMYQLPCLRDLSLKYMPNLKRIATSSHSFSSYPSPSLSKLKSLYLIEILDLEFLAEQWLQNLASLENLTIEACAGLKYLPLSRSIQHLTSLKSLEIRGCEEVDLFSDDEIRFFSVTSLQTLKISDVLCLITLPVWIGNLTSLQDLEIEGCPNLKSLPEGIGNLSSLQSLIINGQCPLPLERKIPKWRRGLA</sequence>
<evidence type="ECO:0000259" key="4">
    <source>
        <dbReference type="Pfam" id="PF00931"/>
    </source>
</evidence>
<evidence type="ECO:0000313" key="7">
    <source>
        <dbReference type="EnsemblPlants" id="QL03p012464:mrna"/>
    </source>
</evidence>
<dbReference type="InterPro" id="IPR056789">
    <property type="entry name" value="LRR_R13L1-DRL21"/>
</dbReference>
<dbReference type="PANTHER" id="PTHR36766">
    <property type="entry name" value="PLANT BROAD-SPECTRUM MILDEW RESISTANCE PROTEIN RPW8"/>
    <property type="match status" value="1"/>
</dbReference>
<dbReference type="Pfam" id="PF23559">
    <property type="entry name" value="WHD_DRP"/>
    <property type="match status" value="1"/>
</dbReference>
<feature type="domain" description="NB-ARC" evidence="4">
    <location>
        <begin position="41"/>
        <end position="209"/>
    </location>
</feature>
<protein>
    <recommendedName>
        <fullName evidence="9">NB-ARC domain-containing protein</fullName>
    </recommendedName>
</protein>
<evidence type="ECO:0000259" key="6">
    <source>
        <dbReference type="Pfam" id="PF25019"/>
    </source>
</evidence>
<dbReference type="Gramene" id="QL03p012464:mrna">
    <property type="protein sequence ID" value="QL03p012464:mrna"/>
    <property type="gene ID" value="QL03p012464"/>
</dbReference>
<dbReference type="EnsemblPlants" id="QL03p012464:mrna">
    <property type="protein sequence ID" value="QL03p012464:mrna"/>
    <property type="gene ID" value="QL03p012464"/>
</dbReference>
<dbReference type="Pfam" id="PF13855">
    <property type="entry name" value="LRR_8"/>
    <property type="match status" value="1"/>
</dbReference>
<keyword evidence="1" id="KW-0433">Leucine-rich repeat</keyword>
<dbReference type="PANTHER" id="PTHR36766:SF38">
    <property type="entry name" value="DISEASE RESISTANCE PROTEIN RGA3"/>
    <property type="match status" value="1"/>
</dbReference>
<dbReference type="AlphaFoldDB" id="A0A7N2L3Y0"/>
<proteinExistence type="predicted"/>
<dbReference type="Pfam" id="PF00931">
    <property type="entry name" value="NB-ARC"/>
    <property type="match status" value="1"/>
</dbReference>
<feature type="domain" description="R13L1/DRL21-like LRR repeat region" evidence="6">
    <location>
        <begin position="569"/>
        <end position="699"/>
    </location>
</feature>
<dbReference type="PROSITE" id="PS51450">
    <property type="entry name" value="LRR"/>
    <property type="match status" value="1"/>
</dbReference>
<organism evidence="7 8">
    <name type="scientific">Quercus lobata</name>
    <name type="common">Valley oak</name>
    <dbReference type="NCBI Taxonomy" id="97700"/>
    <lineage>
        <taxon>Eukaryota</taxon>
        <taxon>Viridiplantae</taxon>
        <taxon>Streptophyta</taxon>
        <taxon>Embryophyta</taxon>
        <taxon>Tracheophyta</taxon>
        <taxon>Spermatophyta</taxon>
        <taxon>Magnoliopsida</taxon>
        <taxon>eudicotyledons</taxon>
        <taxon>Gunneridae</taxon>
        <taxon>Pentapetalae</taxon>
        <taxon>rosids</taxon>
        <taxon>fabids</taxon>
        <taxon>Fagales</taxon>
        <taxon>Fagaceae</taxon>
        <taxon>Quercus</taxon>
    </lineage>
</organism>
<dbReference type="InterPro" id="IPR002182">
    <property type="entry name" value="NB-ARC"/>
</dbReference>
<dbReference type="Gene3D" id="1.10.8.430">
    <property type="entry name" value="Helical domain of apoptotic protease-activating factors"/>
    <property type="match status" value="1"/>
</dbReference>
<dbReference type="GO" id="GO:0006952">
    <property type="term" value="P:defense response"/>
    <property type="evidence" value="ECO:0007669"/>
    <property type="project" value="UniProtKB-KW"/>
</dbReference>
<accession>A0A7N2L3Y0</accession>
<dbReference type="InterPro" id="IPR001611">
    <property type="entry name" value="Leu-rich_rpt"/>
</dbReference>